<evidence type="ECO:0000256" key="1">
    <source>
        <dbReference type="ARBA" id="ARBA00023015"/>
    </source>
</evidence>
<reference evidence="7 8" key="1">
    <citation type="submission" date="2019-03" db="EMBL/GenBank/DDBJ databases">
        <title>This is whole genome sequence of Paenibacillus sp MS74 strain.</title>
        <authorList>
            <person name="Trinh H.N."/>
        </authorList>
    </citation>
    <scope>NUCLEOTIDE SEQUENCE [LARGE SCALE GENOMIC DNA]</scope>
    <source>
        <strain evidence="7 8">MS74</strain>
    </source>
</reference>
<name>A0A4R5KBR0_9BACL</name>
<evidence type="ECO:0000256" key="4">
    <source>
        <dbReference type="PROSITE-ProRule" id="PRU00169"/>
    </source>
</evidence>
<dbReference type="PROSITE" id="PS50110">
    <property type="entry name" value="RESPONSE_REGULATORY"/>
    <property type="match status" value="1"/>
</dbReference>
<dbReference type="EMBL" id="SMRT01000023">
    <property type="protein sequence ID" value="TDF91995.1"/>
    <property type="molecule type" value="Genomic_DNA"/>
</dbReference>
<evidence type="ECO:0000313" key="7">
    <source>
        <dbReference type="EMBL" id="TDF91995.1"/>
    </source>
</evidence>
<dbReference type="PANTHER" id="PTHR43280">
    <property type="entry name" value="ARAC-FAMILY TRANSCRIPTIONAL REGULATOR"/>
    <property type="match status" value="1"/>
</dbReference>
<evidence type="ECO:0000313" key="8">
    <source>
        <dbReference type="Proteomes" id="UP000295636"/>
    </source>
</evidence>
<feature type="modified residue" description="4-aspartylphosphate" evidence="4">
    <location>
        <position position="61"/>
    </location>
</feature>
<dbReference type="SUPFAM" id="SSF46689">
    <property type="entry name" value="Homeodomain-like"/>
    <property type="match status" value="2"/>
</dbReference>
<comment type="caution">
    <text evidence="7">The sequence shown here is derived from an EMBL/GenBank/DDBJ whole genome shotgun (WGS) entry which is preliminary data.</text>
</comment>
<dbReference type="PRINTS" id="PR00032">
    <property type="entry name" value="HTHARAC"/>
</dbReference>
<evidence type="ECO:0000256" key="2">
    <source>
        <dbReference type="ARBA" id="ARBA00023125"/>
    </source>
</evidence>
<dbReference type="InterPro" id="IPR018062">
    <property type="entry name" value="HTH_AraC-typ_CS"/>
</dbReference>
<evidence type="ECO:0000256" key="3">
    <source>
        <dbReference type="ARBA" id="ARBA00023163"/>
    </source>
</evidence>
<dbReference type="PANTHER" id="PTHR43280:SF10">
    <property type="entry name" value="REGULATORY PROTEIN POCR"/>
    <property type="match status" value="1"/>
</dbReference>
<feature type="domain" description="Response regulatory" evidence="6">
    <location>
        <begin position="9"/>
        <end position="126"/>
    </location>
</feature>
<dbReference type="AlphaFoldDB" id="A0A4R5KBR0"/>
<evidence type="ECO:0000259" key="5">
    <source>
        <dbReference type="PROSITE" id="PS01124"/>
    </source>
</evidence>
<protein>
    <submittedName>
        <fullName evidence="7">Response regulator</fullName>
    </submittedName>
</protein>
<dbReference type="SMART" id="SM00342">
    <property type="entry name" value="HTH_ARAC"/>
    <property type="match status" value="1"/>
</dbReference>
<dbReference type="Gene3D" id="3.40.50.2300">
    <property type="match status" value="1"/>
</dbReference>
<keyword evidence="4" id="KW-0597">Phosphoprotein</keyword>
<dbReference type="SUPFAM" id="SSF52172">
    <property type="entry name" value="CheY-like"/>
    <property type="match status" value="1"/>
</dbReference>
<dbReference type="InterPro" id="IPR020449">
    <property type="entry name" value="Tscrpt_reg_AraC-type_HTH"/>
</dbReference>
<keyword evidence="3" id="KW-0804">Transcription</keyword>
<organism evidence="7 8">
    <name type="scientific">Paenibacillus piri</name>
    <dbReference type="NCBI Taxonomy" id="2547395"/>
    <lineage>
        <taxon>Bacteria</taxon>
        <taxon>Bacillati</taxon>
        <taxon>Bacillota</taxon>
        <taxon>Bacilli</taxon>
        <taxon>Bacillales</taxon>
        <taxon>Paenibacillaceae</taxon>
        <taxon>Paenibacillus</taxon>
    </lineage>
</organism>
<dbReference type="Gene3D" id="1.10.10.60">
    <property type="entry name" value="Homeodomain-like"/>
    <property type="match status" value="2"/>
</dbReference>
<dbReference type="GO" id="GO:0000160">
    <property type="term" value="P:phosphorelay signal transduction system"/>
    <property type="evidence" value="ECO:0007669"/>
    <property type="project" value="InterPro"/>
</dbReference>
<dbReference type="PROSITE" id="PS00041">
    <property type="entry name" value="HTH_ARAC_FAMILY_1"/>
    <property type="match status" value="1"/>
</dbReference>
<dbReference type="InterPro" id="IPR011006">
    <property type="entry name" value="CheY-like_superfamily"/>
</dbReference>
<gene>
    <name evidence="7" type="ORF">E1757_31070</name>
</gene>
<dbReference type="Pfam" id="PF12833">
    <property type="entry name" value="HTH_18"/>
    <property type="match status" value="1"/>
</dbReference>
<dbReference type="GO" id="GO:0043565">
    <property type="term" value="F:sequence-specific DNA binding"/>
    <property type="evidence" value="ECO:0007669"/>
    <property type="project" value="InterPro"/>
</dbReference>
<accession>A0A4R5KBR0</accession>
<keyword evidence="2" id="KW-0238">DNA-binding</keyword>
<dbReference type="Pfam" id="PF00072">
    <property type="entry name" value="Response_reg"/>
    <property type="match status" value="1"/>
</dbReference>
<keyword evidence="8" id="KW-1185">Reference proteome</keyword>
<evidence type="ECO:0000259" key="6">
    <source>
        <dbReference type="PROSITE" id="PS50110"/>
    </source>
</evidence>
<dbReference type="CDD" id="cd17536">
    <property type="entry name" value="REC_YesN-like"/>
    <property type="match status" value="1"/>
</dbReference>
<dbReference type="InterPro" id="IPR001789">
    <property type="entry name" value="Sig_transdc_resp-reg_receiver"/>
</dbReference>
<feature type="domain" description="HTH araC/xylS-type" evidence="5">
    <location>
        <begin position="440"/>
        <end position="539"/>
    </location>
</feature>
<sequence length="558" mass="63938">MTRGALCMKALLVDDERFSINALKKMIPWTEMGVDSLITAEDGIDGWRQYKLHDPDLILTDISMPNLNGLELVKRIRTVDSQVPVIILSGYDDFDYAKEAVHLKVSHYFLKPIVHTEIIPIIRQLLDEAGTVRTQQQYFLDMQKQLKEALPVLREQLLFDIVNGKVKEGEELRRKLDFFAMDAKITQGGLIMSLELYRLNNEKTFSENDWYLYKYAVSNIAQEVIDQFGGGGYIVRYEDDRLPLIIFGNNAEEVRARAGTIASKIIEHTAKWLEIPSNIGIGRYIGGFNRYVQSHKDSKNALQNSAMNGFENISHFEEYDMLRTGFESFSAEETDMIVHAILKSDKTELLAFWSSIEKRLANSPEHLLAYITMVCSGFLIGVIMKIVEETERATELQAAIQLQDLYSIPSTETLVSRMKEKLLLLCECLQSGHCEHKYVEMIKQYIETHYQTELSVHDIARHLHLSRTYISKLFKRETGDSITGYIIKSRIRMAKKMMEQEPDLLIYEISSKVGYADQNYFCRVFKSVAGLTPSEYMVKAKRKQRVPVAALTGEKGSV</sequence>
<proteinExistence type="predicted"/>
<dbReference type="PROSITE" id="PS01124">
    <property type="entry name" value="HTH_ARAC_FAMILY_2"/>
    <property type="match status" value="1"/>
</dbReference>
<keyword evidence="1" id="KW-0805">Transcription regulation</keyword>
<dbReference type="GO" id="GO:0003700">
    <property type="term" value="F:DNA-binding transcription factor activity"/>
    <property type="evidence" value="ECO:0007669"/>
    <property type="project" value="InterPro"/>
</dbReference>
<dbReference type="OrthoDB" id="9788446at2"/>
<dbReference type="InterPro" id="IPR018060">
    <property type="entry name" value="HTH_AraC"/>
</dbReference>
<dbReference type="SMART" id="SM00448">
    <property type="entry name" value="REC"/>
    <property type="match status" value="1"/>
</dbReference>
<dbReference type="Proteomes" id="UP000295636">
    <property type="component" value="Unassembled WGS sequence"/>
</dbReference>
<dbReference type="InterPro" id="IPR009057">
    <property type="entry name" value="Homeodomain-like_sf"/>
</dbReference>